<dbReference type="InterPro" id="IPR051052">
    <property type="entry name" value="Diverse_substrate_MTase"/>
</dbReference>
<evidence type="ECO:0000313" key="5">
    <source>
        <dbReference type="EMBL" id="MDQ9126774.1"/>
    </source>
</evidence>
<dbReference type="InterPro" id="IPR013216">
    <property type="entry name" value="Methyltransf_11"/>
</dbReference>
<evidence type="ECO:0000256" key="1">
    <source>
        <dbReference type="ARBA" id="ARBA00008361"/>
    </source>
</evidence>
<evidence type="ECO:0000313" key="6">
    <source>
        <dbReference type="Proteomes" id="UP001224622"/>
    </source>
</evidence>
<dbReference type="EC" id="2.1.1.-" evidence="5"/>
<dbReference type="InterPro" id="IPR029063">
    <property type="entry name" value="SAM-dependent_MTases_sf"/>
</dbReference>
<feature type="domain" description="Methyltransferase type 11" evidence="4">
    <location>
        <begin position="52"/>
        <end position="139"/>
    </location>
</feature>
<dbReference type="PANTHER" id="PTHR44942:SF4">
    <property type="entry name" value="METHYLTRANSFERASE TYPE 11 DOMAIN-CONTAINING PROTEIN"/>
    <property type="match status" value="1"/>
</dbReference>
<dbReference type="RefSeq" id="WP_309047283.1">
    <property type="nucleotide sequence ID" value="NZ_JAVIGA010000008.1"/>
</dbReference>
<organism evidence="5 6">
    <name type="scientific">Serratia fonticola</name>
    <dbReference type="NCBI Taxonomy" id="47917"/>
    <lineage>
        <taxon>Bacteria</taxon>
        <taxon>Pseudomonadati</taxon>
        <taxon>Pseudomonadota</taxon>
        <taxon>Gammaproteobacteria</taxon>
        <taxon>Enterobacterales</taxon>
        <taxon>Yersiniaceae</taxon>
        <taxon>Serratia</taxon>
    </lineage>
</organism>
<evidence type="ECO:0000256" key="2">
    <source>
        <dbReference type="ARBA" id="ARBA00022603"/>
    </source>
</evidence>
<dbReference type="Pfam" id="PF08241">
    <property type="entry name" value="Methyltransf_11"/>
    <property type="match status" value="1"/>
</dbReference>
<keyword evidence="2 5" id="KW-0489">Methyltransferase</keyword>
<protein>
    <submittedName>
        <fullName evidence="5">Class I SAM-dependent methyltransferase</fullName>
        <ecNumber evidence="5">2.1.1.-</ecNumber>
    </submittedName>
</protein>
<comment type="caution">
    <text evidence="5">The sequence shown here is derived from an EMBL/GenBank/DDBJ whole genome shotgun (WGS) entry which is preliminary data.</text>
</comment>
<dbReference type="EMBL" id="JAVIGA010000008">
    <property type="protein sequence ID" value="MDQ9126774.1"/>
    <property type="molecule type" value="Genomic_DNA"/>
</dbReference>
<dbReference type="PANTHER" id="PTHR44942">
    <property type="entry name" value="METHYLTRANSF_11 DOMAIN-CONTAINING PROTEIN"/>
    <property type="match status" value="1"/>
</dbReference>
<keyword evidence="3 5" id="KW-0808">Transferase</keyword>
<reference evidence="5" key="1">
    <citation type="submission" date="2023-08" db="EMBL/GenBank/DDBJ databases">
        <title>The Comparative Genomic Analysis of Yersiniaceae from Polar Regions.</title>
        <authorList>
            <person name="Goncharov A."/>
            <person name="Aslanov B."/>
            <person name="Kolodzhieva V."/>
            <person name="Azarov D."/>
            <person name="Mochov A."/>
            <person name="Lebedeva E."/>
        </authorList>
    </citation>
    <scope>NUCLEOTIDE SEQUENCE</scope>
    <source>
        <strain evidence="5">Vf</strain>
    </source>
</reference>
<name>A0AAJ2D964_SERFO</name>
<proteinExistence type="inferred from homology"/>
<dbReference type="CDD" id="cd02440">
    <property type="entry name" value="AdoMet_MTases"/>
    <property type="match status" value="1"/>
</dbReference>
<dbReference type="SUPFAM" id="SSF53335">
    <property type="entry name" value="S-adenosyl-L-methionine-dependent methyltransferases"/>
    <property type="match status" value="1"/>
</dbReference>
<dbReference type="Gene3D" id="3.40.50.150">
    <property type="entry name" value="Vaccinia Virus protein VP39"/>
    <property type="match status" value="1"/>
</dbReference>
<comment type="similarity">
    <text evidence="1">Belongs to the methyltransferase superfamily.</text>
</comment>
<dbReference type="AlphaFoldDB" id="A0AAJ2D964"/>
<accession>A0AAJ2D964</accession>
<dbReference type="GO" id="GO:0008757">
    <property type="term" value="F:S-adenosylmethionine-dependent methyltransferase activity"/>
    <property type="evidence" value="ECO:0007669"/>
    <property type="project" value="InterPro"/>
</dbReference>
<dbReference type="Proteomes" id="UP001224622">
    <property type="component" value="Unassembled WGS sequence"/>
</dbReference>
<gene>
    <name evidence="5" type="ORF">RDT67_10060</name>
</gene>
<evidence type="ECO:0000256" key="3">
    <source>
        <dbReference type="ARBA" id="ARBA00022679"/>
    </source>
</evidence>
<sequence>MATSPHSIHHAAAAGYQANADRYVLGRPDYPAEIAVWLREVLELQPGKTVIDLGAGTGKFTPRLLETGANVIAVEPVAQMLEKLAAAFPQVKTLAGTAESLPLPDESVDAVVCAQSFHWFATRQALAEIQRVLKPGGKLGLVWNMRDARVGWVRKLNQIVDRHEGDAPRFYTGEWRRLFPYPGFAQLQEQVFMLGHSGAPEDVIYNRVRSTSFIAALPQQQQEQVIEQIRQLVAEEEELQGKETLTVPYQTCAFFTTKAG</sequence>
<dbReference type="GO" id="GO:0032259">
    <property type="term" value="P:methylation"/>
    <property type="evidence" value="ECO:0007669"/>
    <property type="project" value="UniProtKB-KW"/>
</dbReference>
<evidence type="ECO:0000259" key="4">
    <source>
        <dbReference type="Pfam" id="PF08241"/>
    </source>
</evidence>